<keyword evidence="3" id="KW-1185">Reference proteome</keyword>
<protein>
    <recommendedName>
        <fullName evidence="4">Cytochrome c</fullName>
    </recommendedName>
</protein>
<dbReference type="Pfam" id="PF01322">
    <property type="entry name" value="Cytochrom_C_2"/>
    <property type="match status" value="1"/>
</dbReference>
<dbReference type="GO" id="GO:0022900">
    <property type="term" value="P:electron transport chain"/>
    <property type="evidence" value="ECO:0007669"/>
    <property type="project" value="InterPro"/>
</dbReference>
<accession>A0A516V3C9</accession>
<dbReference type="PROSITE" id="PS51009">
    <property type="entry name" value="CYTCII"/>
    <property type="match status" value="1"/>
</dbReference>
<dbReference type="GO" id="GO:0005506">
    <property type="term" value="F:iron ion binding"/>
    <property type="evidence" value="ECO:0007669"/>
    <property type="project" value="InterPro"/>
</dbReference>
<dbReference type="SUPFAM" id="SSF47175">
    <property type="entry name" value="Cytochromes"/>
    <property type="match status" value="1"/>
</dbReference>
<sequence>MPPNRSRKSRSMPWILAGGRMLSFGETFRGTAMSAQPEAKPKSSAAMRYLFLFLLGLVIGAIGVVMLMRTWDARKTPQDRLPEALMDLQAWHAGKLDEAIKQNRCDATNTIPHFRAMRSTGEDLEAAFPDLADDQRFKDHAAKYRGTLDAALASPPLDCAGVGTTLKQVGEACKGCHQDFRN</sequence>
<dbReference type="EMBL" id="CP041742">
    <property type="protein sequence ID" value="QDQ73013.1"/>
    <property type="molecule type" value="Genomic_DNA"/>
</dbReference>
<evidence type="ECO:0008006" key="4">
    <source>
        <dbReference type="Google" id="ProtNLM"/>
    </source>
</evidence>
<dbReference type="Gene3D" id="1.20.120.10">
    <property type="entry name" value="Cytochrome c/b562"/>
    <property type="match status" value="1"/>
</dbReference>
<gene>
    <name evidence="2" type="ORF">FNZ56_03580</name>
</gene>
<dbReference type="Proteomes" id="UP000315891">
    <property type="component" value="Chromosome"/>
</dbReference>
<dbReference type="OrthoDB" id="5984407at2"/>
<keyword evidence="1" id="KW-0472">Membrane</keyword>
<evidence type="ECO:0000256" key="1">
    <source>
        <dbReference type="SAM" id="Phobius"/>
    </source>
</evidence>
<organism evidence="2 3">
    <name type="scientific">Pseudoluteimonas lycopersici</name>
    <dbReference type="NCBI Taxonomy" id="1324796"/>
    <lineage>
        <taxon>Bacteria</taxon>
        <taxon>Pseudomonadati</taxon>
        <taxon>Pseudomonadota</taxon>
        <taxon>Gammaproteobacteria</taxon>
        <taxon>Lysobacterales</taxon>
        <taxon>Lysobacteraceae</taxon>
        <taxon>Pseudoluteimonas</taxon>
    </lineage>
</organism>
<dbReference type="InterPro" id="IPR010980">
    <property type="entry name" value="Cyt_c/b562"/>
</dbReference>
<feature type="transmembrane region" description="Helical" evidence="1">
    <location>
        <begin position="50"/>
        <end position="68"/>
    </location>
</feature>
<reference evidence="2 3" key="1">
    <citation type="submission" date="2019-07" db="EMBL/GenBank/DDBJ databases">
        <title>Lysobacter weifangensis sp. nov., isolated from bensulfuron-methyl contaminated farmland soil.</title>
        <authorList>
            <person name="Zhao H."/>
        </authorList>
    </citation>
    <scope>NUCLEOTIDE SEQUENCE [LARGE SCALE GENOMIC DNA]</scope>
    <source>
        <strain evidence="2 3">CC-Bw-6</strain>
    </source>
</reference>
<dbReference type="GO" id="GO:0009055">
    <property type="term" value="F:electron transfer activity"/>
    <property type="evidence" value="ECO:0007669"/>
    <property type="project" value="InterPro"/>
</dbReference>
<dbReference type="GO" id="GO:0020037">
    <property type="term" value="F:heme binding"/>
    <property type="evidence" value="ECO:0007669"/>
    <property type="project" value="InterPro"/>
</dbReference>
<keyword evidence="1" id="KW-1133">Transmembrane helix</keyword>
<evidence type="ECO:0000313" key="3">
    <source>
        <dbReference type="Proteomes" id="UP000315891"/>
    </source>
</evidence>
<dbReference type="InterPro" id="IPR002321">
    <property type="entry name" value="Cyt_c_II"/>
</dbReference>
<name>A0A516V3C9_9GAMM</name>
<evidence type="ECO:0000313" key="2">
    <source>
        <dbReference type="EMBL" id="QDQ73013.1"/>
    </source>
</evidence>
<proteinExistence type="predicted"/>
<keyword evidence="1" id="KW-0812">Transmembrane</keyword>
<dbReference type="AlphaFoldDB" id="A0A516V3C9"/>